<dbReference type="PROSITE" id="PS00584">
    <property type="entry name" value="PFKB_KINASES_2"/>
    <property type="match status" value="1"/>
</dbReference>
<dbReference type="GO" id="GO:0005829">
    <property type="term" value="C:cytosol"/>
    <property type="evidence" value="ECO:0007669"/>
    <property type="project" value="TreeGrafter"/>
</dbReference>
<keyword evidence="10 13" id="KW-0460">Magnesium</keyword>
<feature type="binding site" evidence="13">
    <location>
        <begin position="274"/>
        <end position="275"/>
    </location>
    <ligand>
        <name>ATP</name>
        <dbReference type="ChEBI" id="CHEBI:30616"/>
    </ligand>
</feature>
<dbReference type="GO" id="GO:0046872">
    <property type="term" value="F:metal ion binding"/>
    <property type="evidence" value="ECO:0007669"/>
    <property type="project" value="UniProtKB-KW"/>
</dbReference>
<feature type="binding site" evidence="13">
    <location>
        <position position="310"/>
    </location>
    <ligand>
        <name>K(+)</name>
        <dbReference type="ChEBI" id="CHEBI:29103"/>
    </ligand>
</feature>
<feature type="binding site" evidence="13">
    <location>
        <begin position="62"/>
        <end position="66"/>
    </location>
    <ligand>
        <name>substrate</name>
    </ligand>
</feature>
<comment type="subunit">
    <text evidence="13">Homodimer.</text>
</comment>
<evidence type="ECO:0000313" key="17">
    <source>
        <dbReference type="Proteomes" id="UP000071859"/>
    </source>
</evidence>
<evidence type="ECO:0000256" key="1">
    <source>
        <dbReference type="ARBA" id="ARBA00005380"/>
    </source>
</evidence>
<proteinExistence type="inferred from homology"/>
<feature type="binding site" evidence="13">
    <location>
        <position position="275"/>
    </location>
    <ligand>
        <name>substrate</name>
    </ligand>
</feature>
<evidence type="ECO:0000259" key="15">
    <source>
        <dbReference type="Pfam" id="PF00294"/>
    </source>
</evidence>
<evidence type="ECO:0000256" key="5">
    <source>
        <dbReference type="ARBA" id="ARBA00022679"/>
    </source>
</evidence>
<evidence type="ECO:0000256" key="2">
    <source>
        <dbReference type="ARBA" id="ARBA00012035"/>
    </source>
</evidence>
<dbReference type="PANTHER" id="PTHR10584">
    <property type="entry name" value="SUGAR KINASE"/>
    <property type="match status" value="1"/>
</dbReference>
<comment type="cofactor">
    <cofactor evidence="13">
        <name>Mg(2+)</name>
        <dbReference type="ChEBI" id="CHEBI:18420"/>
    </cofactor>
    <text evidence="13">Requires a divalent cation, most likely magnesium in vivo, as an electrophilic catalyst to aid phosphoryl group transfer. It is the chelate of the metal and the nucleotide that is the actual substrate.</text>
</comment>
<dbReference type="NCBIfam" id="TIGR02152">
    <property type="entry name" value="D_ribokin_bact"/>
    <property type="match status" value="1"/>
</dbReference>
<dbReference type="InterPro" id="IPR002173">
    <property type="entry name" value="Carboh/pur_kinase_PfkB_CS"/>
</dbReference>
<feature type="region of interest" description="Disordered" evidence="14">
    <location>
        <begin position="1"/>
        <end position="23"/>
    </location>
</feature>
<evidence type="ECO:0000256" key="7">
    <source>
        <dbReference type="ARBA" id="ARBA00022741"/>
    </source>
</evidence>
<accession>A0A158A4D8</accession>
<feature type="binding site" evidence="13">
    <location>
        <begin position="243"/>
        <end position="248"/>
    </location>
    <ligand>
        <name>ATP</name>
        <dbReference type="ChEBI" id="CHEBI:30616"/>
    </ligand>
</feature>
<feature type="domain" description="Carbohydrate kinase PfkB" evidence="15">
    <location>
        <begin position="25"/>
        <end position="317"/>
    </location>
</feature>
<feature type="active site" description="Proton acceptor" evidence="13">
    <location>
        <position position="275"/>
    </location>
</feature>
<evidence type="ECO:0000256" key="4">
    <source>
        <dbReference type="ARBA" id="ARBA00022490"/>
    </source>
</evidence>
<evidence type="ECO:0000256" key="11">
    <source>
        <dbReference type="ARBA" id="ARBA00022958"/>
    </source>
</evidence>
<evidence type="ECO:0000256" key="12">
    <source>
        <dbReference type="ARBA" id="ARBA00023277"/>
    </source>
</evidence>
<dbReference type="InterPro" id="IPR029056">
    <property type="entry name" value="Ribokinase-like"/>
</dbReference>
<feature type="binding site" evidence="13">
    <location>
        <position position="269"/>
    </location>
    <ligand>
        <name>K(+)</name>
        <dbReference type="ChEBI" id="CHEBI:29103"/>
    </ligand>
</feature>
<sequence length="332" mass="33770">MKSFETFKNVSANTQPKAADQHSSARIVVVGSANMDLVVHAERLPARGETLLGGVFATFAGGKGANQAVAAARLGASVAMLGCLGRDEFGAQLRSGLQHEHIDTAHLHTADDISSGIAVITVAADGANTIVVSPGANAALTPGHVDAASADIAAAGMLICQLEVPLDTVRHAISVAAKLGTPVLLNPAPAQPLPDALYEQISVLVLNETEAALLADVPVDSPASARVAAARLRAKGAKTVIVTLGAEGVWYSTDDEEGHLPAPRVDAIDTTAAGDTFVGGFAAERVRGASIRDAIDFGQRAAALSVTRQGAQASIPTHAEVRTQAASAAALR</sequence>
<dbReference type="HAMAP" id="MF_01987">
    <property type="entry name" value="Ribokinase"/>
    <property type="match status" value="1"/>
</dbReference>
<dbReference type="PANTHER" id="PTHR10584:SF166">
    <property type="entry name" value="RIBOKINASE"/>
    <property type="match status" value="1"/>
</dbReference>
<dbReference type="InterPro" id="IPR002139">
    <property type="entry name" value="Ribo/fructo_kinase"/>
</dbReference>
<dbReference type="PRINTS" id="PR00990">
    <property type="entry name" value="RIBOKINASE"/>
</dbReference>
<comment type="similarity">
    <text evidence="1">Belongs to the carbohydrate kinase pfkB family.</text>
</comment>
<keyword evidence="7 13" id="KW-0547">Nucleotide-binding</keyword>
<dbReference type="FunFam" id="3.40.1190.20:FF:000012">
    <property type="entry name" value="Ribokinase"/>
    <property type="match status" value="1"/>
</dbReference>
<name>A0A158A4D8_9BURK</name>
<organism evidence="16 17">
    <name type="scientific">Caballeronia calidae</name>
    <dbReference type="NCBI Taxonomy" id="1777139"/>
    <lineage>
        <taxon>Bacteria</taxon>
        <taxon>Pseudomonadati</taxon>
        <taxon>Pseudomonadota</taxon>
        <taxon>Betaproteobacteria</taxon>
        <taxon>Burkholderiales</taxon>
        <taxon>Burkholderiaceae</taxon>
        <taxon>Caballeronia</taxon>
    </lineage>
</organism>
<keyword evidence="17" id="KW-1185">Reference proteome</keyword>
<dbReference type="InterPro" id="IPR011877">
    <property type="entry name" value="Ribokinase"/>
</dbReference>
<comment type="subcellular location">
    <subcellularLocation>
        <location evidence="13">Cytoplasm</location>
    </subcellularLocation>
</comment>
<comment type="similarity">
    <text evidence="13">Belongs to the carbohydrate kinase PfkB family. Ribokinase subfamily.</text>
</comment>
<comment type="activity regulation">
    <text evidence="13">Activated by a monovalent cation that binds near, but not in, the active site. The most likely occupant of the site in vivo is potassium. Ion binding induces a conformational change that may alter substrate affinity.</text>
</comment>
<dbReference type="EMBL" id="FCOX02000004">
    <property type="protein sequence ID" value="SAK51967.1"/>
    <property type="molecule type" value="Genomic_DNA"/>
</dbReference>
<evidence type="ECO:0000256" key="8">
    <source>
        <dbReference type="ARBA" id="ARBA00022777"/>
    </source>
</evidence>
<dbReference type="Gene3D" id="3.40.1190.20">
    <property type="match status" value="1"/>
</dbReference>
<dbReference type="EC" id="2.7.1.15" evidence="2 13"/>
<gene>
    <name evidence="13" type="primary">rbsK</name>
    <name evidence="16" type="ORF">AWB78_01167</name>
</gene>
<dbReference type="GO" id="GO:0019303">
    <property type="term" value="P:D-ribose catabolic process"/>
    <property type="evidence" value="ECO:0007669"/>
    <property type="project" value="UniProtKB-UniRule"/>
</dbReference>
<feature type="binding site" evidence="13">
    <location>
        <position position="308"/>
    </location>
    <ligand>
        <name>K(+)</name>
        <dbReference type="ChEBI" id="CHEBI:29103"/>
    </ligand>
</feature>
<dbReference type="UniPathway" id="UPA00916">
    <property type="reaction ID" value="UER00889"/>
</dbReference>
<dbReference type="InterPro" id="IPR011611">
    <property type="entry name" value="PfkB_dom"/>
</dbReference>
<keyword evidence="4 13" id="KW-0963">Cytoplasm</keyword>
<dbReference type="AlphaFoldDB" id="A0A158A4D8"/>
<keyword evidence="12 13" id="KW-0119">Carbohydrate metabolism</keyword>
<comment type="caution">
    <text evidence="16">The sequence shown here is derived from an EMBL/GenBank/DDBJ whole genome shotgun (WGS) entry which is preliminary data.</text>
</comment>
<evidence type="ECO:0000256" key="3">
    <source>
        <dbReference type="ARBA" id="ARBA00016943"/>
    </source>
</evidence>
<feature type="binding site" evidence="13">
    <location>
        <position position="207"/>
    </location>
    <ligand>
        <name>ATP</name>
        <dbReference type="ChEBI" id="CHEBI:30616"/>
    </ligand>
</feature>
<protein>
    <recommendedName>
        <fullName evidence="3 13">Ribokinase</fullName>
        <shortName evidence="13">RK</shortName>
        <ecNumber evidence="2 13">2.7.1.15</ecNumber>
    </recommendedName>
</protein>
<dbReference type="GO" id="GO:0005524">
    <property type="term" value="F:ATP binding"/>
    <property type="evidence" value="ECO:0007669"/>
    <property type="project" value="UniProtKB-UniRule"/>
</dbReference>
<keyword evidence="8 13" id="KW-0418">Kinase</keyword>
<dbReference type="SUPFAM" id="SSF53613">
    <property type="entry name" value="Ribokinase-like"/>
    <property type="match status" value="1"/>
</dbReference>
<comment type="caution">
    <text evidence="13">Lacks conserved residue(s) required for the propagation of feature annotation.</text>
</comment>
<comment type="function">
    <text evidence="13">Catalyzes the phosphorylation of ribose at O-5 in a reaction requiring ATP and magnesium. The resulting D-ribose-5-phosphate can then be used either for sythesis of nucleotides, histidine, and tryptophan, or as a component of the pentose phosphate pathway.</text>
</comment>
<evidence type="ECO:0000256" key="6">
    <source>
        <dbReference type="ARBA" id="ARBA00022723"/>
    </source>
</evidence>
<evidence type="ECO:0000256" key="10">
    <source>
        <dbReference type="ARBA" id="ARBA00022842"/>
    </source>
</evidence>
<feature type="binding site" evidence="13">
    <location>
        <position position="163"/>
    </location>
    <ligand>
        <name>substrate</name>
    </ligand>
</feature>
<reference evidence="16" key="1">
    <citation type="submission" date="2016-01" db="EMBL/GenBank/DDBJ databases">
        <authorList>
            <person name="Peeters C."/>
        </authorList>
    </citation>
    <scope>NUCLEOTIDE SEQUENCE</scope>
    <source>
        <strain evidence="16">LMG 29321</strain>
    </source>
</reference>
<evidence type="ECO:0000313" key="16">
    <source>
        <dbReference type="EMBL" id="SAK51967.1"/>
    </source>
</evidence>
<feature type="binding site" evidence="13">
    <location>
        <position position="314"/>
    </location>
    <ligand>
        <name>K(+)</name>
        <dbReference type="ChEBI" id="CHEBI:29103"/>
    </ligand>
</feature>
<keyword evidence="9 13" id="KW-0067">ATP-binding</keyword>
<dbReference type="Pfam" id="PF00294">
    <property type="entry name" value="PfkB"/>
    <property type="match status" value="1"/>
</dbReference>
<dbReference type="GO" id="GO:0004747">
    <property type="term" value="F:ribokinase activity"/>
    <property type="evidence" value="ECO:0007669"/>
    <property type="project" value="UniProtKB-UniRule"/>
</dbReference>
<keyword evidence="6 13" id="KW-0479">Metal-binding</keyword>
<dbReference type="Proteomes" id="UP000071859">
    <property type="component" value="Unassembled WGS sequence"/>
</dbReference>
<evidence type="ECO:0000256" key="14">
    <source>
        <dbReference type="SAM" id="MobiDB-lite"/>
    </source>
</evidence>
<feature type="binding site" evidence="13">
    <location>
        <position position="271"/>
    </location>
    <ligand>
        <name>K(+)</name>
        <dbReference type="ChEBI" id="CHEBI:29103"/>
    </ligand>
</feature>
<feature type="binding site" evidence="13">
    <location>
        <begin position="34"/>
        <end position="36"/>
    </location>
    <ligand>
        <name>substrate</name>
    </ligand>
</feature>
<evidence type="ECO:0000256" key="9">
    <source>
        <dbReference type="ARBA" id="ARBA00022840"/>
    </source>
</evidence>
<comment type="catalytic activity">
    <reaction evidence="13">
        <text>D-ribose + ATP = D-ribose 5-phosphate + ADP + H(+)</text>
        <dbReference type="Rhea" id="RHEA:13697"/>
        <dbReference type="ChEBI" id="CHEBI:15378"/>
        <dbReference type="ChEBI" id="CHEBI:30616"/>
        <dbReference type="ChEBI" id="CHEBI:47013"/>
        <dbReference type="ChEBI" id="CHEBI:78346"/>
        <dbReference type="ChEBI" id="CHEBI:456216"/>
        <dbReference type="EC" id="2.7.1.15"/>
    </reaction>
</comment>
<feature type="binding site" evidence="13">
    <location>
        <position position="305"/>
    </location>
    <ligand>
        <name>K(+)</name>
        <dbReference type="ChEBI" id="CHEBI:29103"/>
    </ligand>
</feature>
<dbReference type="CDD" id="cd01174">
    <property type="entry name" value="ribokinase"/>
    <property type="match status" value="1"/>
</dbReference>
<comment type="pathway">
    <text evidence="13">Carbohydrate metabolism; D-ribose degradation; D-ribose 5-phosphate from beta-D-ribopyranose: step 2/2.</text>
</comment>
<keyword evidence="5 13" id="KW-0808">Transferase</keyword>
<evidence type="ECO:0000256" key="13">
    <source>
        <dbReference type="HAMAP-Rule" id="MF_01987"/>
    </source>
</evidence>
<keyword evidence="11 13" id="KW-0630">Potassium</keyword>